<evidence type="ECO:0000313" key="3">
    <source>
        <dbReference type="Proteomes" id="UP001162156"/>
    </source>
</evidence>
<proteinExistence type="predicted"/>
<dbReference type="InterPro" id="IPR056456">
    <property type="entry name" value="Beta-prop_IFT80_2nd"/>
</dbReference>
<dbReference type="PANTHER" id="PTHR24098">
    <property type="entry name" value="OUTER SEGMENT 5"/>
    <property type="match status" value="1"/>
</dbReference>
<dbReference type="AlphaFoldDB" id="A0AAV8WJU9"/>
<accession>A0AAV8WJU9</accession>
<dbReference type="Proteomes" id="UP001162156">
    <property type="component" value="Unassembled WGS sequence"/>
</dbReference>
<reference evidence="2" key="1">
    <citation type="journal article" date="2023" name="Insect Mol. Biol.">
        <title>Genome sequencing provides insights into the evolution of gene families encoding plant cell wall-degrading enzymes in longhorned beetles.</title>
        <authorList>
            <person name="Shin N.R."/>
            <person name="Okamura Y."/>
            <person name="Kirsch R."/>
            <person name="Pauchet Y."/>
        </authorList>
    </citation>
    <scope>NUCLEOTIDE SEQUENCE</scope>
    <source>
        <strain evidence="2">RBIC_L_NR</strain>
    </source>
</reference>
<evidence type="ECO:0000313" key="2">
    <source>
        <dbReference type="EMBL" id="KAJ8926753.1"/>
    </source>
</evidence>
<dbReference type="EMBL" id="JANEYF010005793">
    <property type="protein sequence ID" value="KAJ8926753.1"/>
    <property type="molecule type" value="Genomic_DNA"/>
</dbReference>
<evidence type="ECO:0000259" key="1">
    <source>
        <dbReference type="Pfam" id="PF23335"/>
    </source>
</evidence>
<protein>
    <recommendedName>
        <fullName evidence="1">IFT80 second beta-propeller domain-containing protein</fullName>
    </recommendedName>
</protein>
<organism evidence="2 3">
    <name type="scientific">Rhamnusium bicolor</name>
    <dbReference type="NCBI Taxonomy" id="1586634"/>
    <lineage>
        <taxon>Eukaryota</taxon>
        <taxon>Metazoa</taxon>
        <taxon>Ecdysozoa</taxon>
        <taxon>Arthropoda</taxon>
        <taxon>Hexapoda</taxon>
        <taxon>Insecta</taxon>
        <taxon>Pterygota</taxon>
        <taxon>Neoptera</taxon>
        <taxon>Endopterygota</taxon>
        <taxon>Coleoptera</taxon>
        <taxon>Polyphaga</taxon>
        <taxon>Cucujiformia</taxon>
        <taxon>Chrysomeloidea</taxon>
        <taxon>Cerambycidae</taxon>
        <taxon>Lepturinae</taxon>
        <taxon>Rhagiini</taxon>
        <taxon>Rhamnusium</taxon>
    </lineage>
</organism>
<keyword evidence="3" id="KW-1185">Reference proteome</keyword>
<dbReference type="GO" id="GO:0005929">
    <property type="term" value="C:cilium"/>
    <property type="evidence" value="ECO:0007669"/>
    <property type="project" value="TreeGrafter"/>
</dbReference>
<dbReference type="GO" id="GO:0060271">
    <property type="term" value="P:cilium assembly"/>
    <property type="evidence" value="ECO:0007669"/>
    <property type="project" value="TreeGrafter"/>
</dbReference>
<sequence>MAWSGDGTQLAGACANGHVLFAHVVERDVHYMNFTASVSERKIVTVKNVVDEATEYLELPERVIQLAMRYSHLVVTTPTQCYIYNTSNWNTPAIFDLKDGSVILLLLCEK</sequence>
<dbReference type="GO" id="GO:0030992">
    <property type="term" value="C:intraciliary transport particle B"/>
    <property type="evidence" value="ECO:0007669"/>
    <property type="project" value="TreeGrafter"/>
</dbReference>
<name>A0AAV8WJU9_9CUCU</name>
<dbReference type="PANTHER" id="PTHR24098:SF0">
    <property type="entry name" value="OUTER SEGMENT 5"/>
    <property type="match status" value="1"/>
</dbReference>
<comment type="caution">
    <text evidence="2">The sequence shown here is derived from an EMBL/GenBank/DDBJ whole genome shotgun (WGS) entry which is preliminary data.</text>
</comment>
<gene>
    <name evidence="2" type="ORF">NQ314_020870</name>
</gene>
<dbReference type="Pfam" id="PF23335">
    <property type="entry name" value="Beta-prop_IFT80_2nd"/>
    <property type="match status" value="1"/>
</dbReference>
<feature type="domain" description="IFT80 second beta-propeller" evidence="1">
    <location>
        <begin position="26"/>
        <end position="110"/>
    </location>
</feature>